<evidence type="ECO:0000313" key="5">
    <source>
        <dbReference type="Proteomes" id="UP000830401"/>
    </source>
</evidence>
<keyword evidence="1" id="KW-0472">Membrane</keyword>
<keyword evidence="1" id="KW-1133">Transmembrane helix</keyword>
<dbReference type="EMBL" id="CP095061">
    <property type="protein sequence ID" value="UOQ64778.1"/>
    <property type="molecule type" value="Genomic_DNA"/>
</dbReference>
<gene>
    <name evidence="4" type="ORF">MUN86_14515</name>
</gene>
<dbReference type="PANTHER" id="PTHR46825:SF9">
    <property type="entry name" value="BETA-LACTAMASE-RELATED DOMAIN-CONTAINING PROTEIN"/>
    <property type="match status" value="1"/>
</dbReference>
<dbReference type="Gene3D" id="3.40.710.10">
    <property type="entry name" value="DD-peptidase/beta-lactamase superfamily"/>
    <property type="match status" value="1"/>
</dbReference>
<accession>A0ABY4G1N7</accession>
<keyword evidence="2" id="KW-0732">Signal</keyword>
<dbReference type="Pfam" id="PF00144">
    <property type="entry name" value="Beta-lactamase"/>
    <property type="match status" value="1"/>
</dbReference>
<feature type="domain" description="Beta-lactamase-related" evidence="3">
    <location>
        <begin position="38"/>
        <end position="362"/>
    </location>
</feature>
<dbReference type="InterPro" id="IPR012338">
    <property type="entry name" value="Beta-lactam/transpept-like"/>
</dbReference>
<reference evidence="4" key="1">
    <citation type="submission" date="2022-04" db="EMBL/GenBank/DDBJ databases">
        <title>Hymenobacter sp. isolated from the air.</title>
        <authorList>
            <person name="Won M."/>
            <person name="Lee C.-M."/>
            <person name="Woen H.-Y."/>
            <person name="Kwon S.-W."/>
        </authorList>
    </citation>
    <scope>NUCLEOTIDE SEQUENCE</scope>
    <source>
        <strain evidence="4">5420S-77</strain>
    </source>
</reference>
<evidence type="ECO:0000313" key="4">
    <source>
        <dbReference type="EMBL" id="UOQ64778.1"/>
    </source>
</evidence>
<feature type="transmembrane region" description="Helical" evidence="1">
    <location>
        <begin position="521"/>
        <end position="542"/>
    </location>
</feature>
<keyword evidence="5" id="KW-1185">Reference proteome</keyword>
<evidence type="ECO:0000256" key="2">
    <source>
        <dbReference type="SAM" id="SignalP"/>
    </source>
</evidence>
<organism evidence="4 5">
    <name type="scientific">Hymenobacter volaticus</name>
    <dbReference type="NCBI Taxonomy" id="2932254"/>
    <lineage>
        <taxon>Bacteria</taxon>
        <taxon>Pseudomonadati</taxon>
        <taxon>Bacteroidota</taxon>
        <taxon>Cytophagia</taxon>
        <taxon>Cytophagales</taxon>
        <taxon>Hymenobacteraceae</taxon>
        <taxon>Hymenobacter</taxon>
    </lineage>
</organism>
<dbReference type="RefSeq" id="WP_245118758.1">
    <property type="nucleotide sequence ID" value="NZ_CP095061.1"/>
</dbReference>
<dbReference type="Proteomes" id="UP000830401">
    <property type="component" value="Chromosome"/>
</dbReference>
<sequence length="622" mass="68576">MKHLLLLLLLGVCLPVAAQTPQPNEASPRSLPELLERIEVVMQQERIPGLMLTIVTKDSVLFAGGFGYANLQTQAKVTRATRFRMGSVTKNFTALGILHLLHEGKLHLSDKLSVIAPEIGVVNQWEAIAPVQVVHLLEHTAGFDDVYLNKTFRVSGPELKGLKAVKLYQTQLVSRWRPGERMAYSNADYIVLGYLIEKLSGEPWDQYLARHVLQPLGMRHSSFARHIEASNKQAQGYLMQDGRAIPVPFFELQGNGADGALTSTADDMARFLRFYLNDWQLDNTPWLPAFYLQEMETVHSTLASRLGLRSGYGLGNHTFQLPKASFQGHSGALVGTNATFQYNRQLGIGFALALNGGYNGGRIERLVADFVTRNLPEPPRRPAMVPAPTTLETYSGYYQPGNSTHERFSPIERLTQGISLQRSGNQLALHGRGGPDTLVAEGPHLFRSMHQAVPTVVMGTDAAGVQTVIIDDTYYQPASLAWVRVQQALLALSVLALAASVFVGLLGLIRVLRGKLPRRLLFLHLLPVAATLALAAALKLLLQPDQDFFAFASVNLTTLTIFVGAMLFGVLVAVEIVLLLRHWKGLGNPWTKRLLAFTTFGLAYLAGWLLVHGFVGTRVWAW</sequence>
<feature type="transmembrane region" description="Helical" evidence="1">
    <location>
        <begin position="488"/>
        <end position="509"/>
    </location>
</feature>
<keyword evidence="1" id="KW-0812">Transmembrane</keyword>
<evidence type="ECO:0000259" key="3">
    <source>
        <dbReference type="Pfam" id="PF00144"/>
    </source>
</evidence>
<proteinExistence type="predicted"/>
<evidence type="ECO:0000256" key="1">
    <source>
        <dbReference type="SAM" id="Phobius"/>
    </source>
</evidence>
<protein>
    <submittedName>
        <fullName evidence="4">Beta-lactamase family protein</fullName>
    </submittedName>
</protein>
<dbReference type="PANTHER" id="PTHR46825">
    <property type="entry name" value="D-ALANYL-D-ALANINE-CARBOXYPEPTIDASE/ENDOPEPTIDASE AMPH"/>
    <property type="match status" value="1"/>
</dbReference>
<feature type="transmembrane region" description="Helical" evidence="1">
    <location>
        <begin position="548"/>
        <end position="574"/>
    </location>
</feature>
<feature type="chain" id="PRO_5045621655" evidence="2">
    <location>
        <begin position="19"/>
        <end position="622"/>
    </location>
</feature>
<dbReference type="InterPro" id="IPR050491">
    <property type="entry name" value="AmpC-like"/>
</dbReference>
<feature type="transmembrane region" description="Helical" evidence="1">
    <location>
        <begin position="594"/>
        <end position="615"/>
    </location>
</feature>
<dbReference type="SUPFAM" id="SSF56601">
    <property type="entry name" value="beta-lactamase/transpeptidase-like"/>
    <property type="match status" value="1"/>
</dbReference>
<feature type="signal peptide" evidence="2">
    <location>
        <begin position="1"/>
        <end position="18"/>
    </location>
</feature>
<dbReference type="InterPro" id="IPR001466">
    <property type="entry name" value="Beta-lactam-related"/>
</dbReference>
<name>A0ABY4G1N7_9BACT</name>